<evidence type="ECO:0000256" key="3">
    <source>
        <dbReference type="ARBA" id="ARBA00023204"/>
    </source>
</evidence>
<dbReference type="Pfam" id="PF20168">
    <property type="entry name" value="PDS5"/>
    <property type="match status" value="1"/>
</dbReference>
<dbReference type="GO" id="GO:0007064">
    <property type="term" value="P:mitotic sister chromatid cohesion"/>
    <property type="evidence" value="ECO:0007669"/>
    <property type="project" value="InterPro"/>
</dbReference>
<evidence type="ECO:0000256" key="4">
    <source>
        <dbReference type="ARBA" id="ARBA00023242"/>
    </source>
</evidence>
<sequence length="142" mass="15802">MKVEECFLKVEQSPPESTSNALQLATAALVKKELLAHADSNIILVVASCISEITWITAPDAPYDDDAMKDVLSLIVEAFKHLDDIESPFFGRRTSILDTIAKVQSCVVMLDLKCDDLINDMFHHFLRTVKMEHGVLSLEAVQ</sequence>
<keyword evidence="2" id="KW-0227">DNA damage</keyword>
<evidence type="ECO:0000313" key="6">
    <source>
        <dbReference type="Proteomes" id="UP000007305"/>
    </source>
</evidence>
<protein>
    <submittedName>
        <fullName evidence="5">Uncharacterized protein</fullName>
    </submittedName>
</protein>
<reference evidence="6" key="1">
    <citation type="journal article" date="2009" name="Science">
        <title>The B73 maize genome: complexity, diversity, and dynamics.</title>
        <authorList>
            <person name="Schnable P.S."/>
            <person name="Ware D."/>
            <person name="Fulton R.S."/>
            <person name="Stein J.C."/>
            <person name="Wei F."/>
            <person name="Pasternak S."/>
            <person name="Liang C."/>
            <person name="Zhang J."/>
            <person name="Fulton L."/>
            <person name="Graves T.A."/>
            <person name="Minx P."/>
            <person name="Reily A.D."/>
            <person name="Courtney L."/>
            <person name="Kruchowski S.S."/>
            <person name="Tomlinson C."/>
            <person name="Strong C."/>
            <person name="Delehaunty K."/>
            <person name="Fronick C."/>
            <person name="Courtney B."/>
            <person name="Rock S.M."/>
            <person name="Belter E."/>
            <person name="Du F."/>
            <person name="Kim K."/>
            <person name="Abbott R.M."/>
            <person name="Cotton M."/>
            <person name="Levy A."/>
            <person name="Marchetto P."/>
            <person name="Ochoa K."/>
            <person name="Jackson S.M."/>
            <person name="Gillam B."/>
            <person name="Chen W."/>
            <person name="Yan L."/>
            <person name="Higginbotham J."/>
            <person name="Cardenas M."/>
            <person name="Waligorski J."/>
            <person name="Applebaum E."/>
            <person name="Phelps L."/>
            <person name="Falcone J."/>
            <person name="Kanchi K."/>
            <person name="Thane T."/>
            <person name="Scimone A."/>
            <person name="Thane N."/>
            <person name="Henke J."/>
            <person name="Wang T."/>
            <person name="Ruppert J."/>
            <person name="Shah N."/>
            <person name="Rotter K."/>
            <person name="Hodges J."/>
            <person name="Ingenthron E."/>
            <person name="Cordes M."/>
            <person name="Kohlberg S."/>
            <person name="Sgro J."/>
            <person name="Delgado B."/>
            <person name="Mead K."/>
            <person name="Chinwalla A."/>
            <person name="Leonard S."/>
            <person name="Crouse K."/>
            <person name="Collura K."/>
            <person name="Kudrna D."/>
            <person name="Currie J."/>
            <person name="He R."/>
            <person name="Angelova A."/>
            <person name="Rajasekar S."/>
            <person name="Mueller T."/>
            <person name="Lomeli R."/>
            <person name="Scara G."/>
            <person name="Ko A."/>
            <person name="Delaney K."/>
            <person name="Wissotski M."/>
            <person name="Lopez G."/>
            <person name="Campos D."/>
            <person name="Braidotti M."/>
            <person name="Ashley E."/>
            <person name="Golser W."/>
            <person name="Kim H."/>
            <person name="Lee S."/>
            <person name="Lin J."/>
            <person name="Dujmic Z."/>
            <person name="Kim W."/>
            <person name="Talag J."/>
            <person name="Zuccolo A."/>
            <person name="Fan C."/>
            <person name="Sebastian A."/>
            <person name="Kramer M."/>
            <person name="Spiegel L."/>
            <person name="Nascimento L."/>
            <person name="Zutavern T."/>
            <person name="Miller B."/>
            <person name="Ambroise C."/>
            <person name="Muller S."/>
            <person name="Spooner W."/>
            <person name="Narechania A."/>
            <person name="Ren L."/>
            <person name="Wei S."/>
            <person name="Kumari S."/>
            <person name="Faga B."/>
            <person name="Levy M.J."/>
            <person name="McMahan L."/>
            <person name="Van Buren P."/>
            <person name="Vaughn M.W."/>
            <person name="Ying K."/>
            <person name="Yeh C.-T."/>
            <person name="Emrich S.J."/>
            <person name="Jia Y."/>
            <person name="Kalyanaraman A."/>
            <person name="Hsia A.-P."/>
            <person name="Barbazuk W.B."/>
            <person name="Baucom R.S."/>
            <person name="Brutnell T.P."/>
            <person name="Carpita N.C."/>
            <person name="Chaparro C."/>
            <person name="Chia J.-M."/>
            <person name="Deragon J.-M."/>
            <person name="Estill J.C."/>
            <person name="Fu Y."/>
            <person name="Jeddeloh J.A."/>
            <person name="Han Y."/>
            <person name="Lee H."/>
            <person name="Li P."/>
            <person name="Lisch D.R."/>
            <person name="Liu S."/>
            <person name="Liu Z."/>
            <person name="Nagel D.H."/>
            <person name="McCann M.C."/>
            <person name="SanMiguel P."/>
            <person name="Myers A.M."/>
            <person name="Nettleton D."/>
            <person name="Nguyen J."/>
            <person name="Penning B.W."/>
            <person name="Ponnala L."/>
            <person name="Schneider K.L."/>
            <person name="Schwartz D.C."/>
            <person name="Sharma A."/>
            <person name="Soderlund C."/>
            <person name="Springer N.M."/>
            <person name="Sun Q."/>
            <person name="Wang H."/>
            <person name="Waterman M."/>
            <person name="Westerman R."/>
            <person name="Wolfgruber T.K."/>
            <person name="Yang L."/>
            <person name="Yu Y."/>
            <person name="Zhang L."/>
            <person name="Zhou S."/>
            <person name="Zhu Q."/>
            <person name="Bennetzen J.L."/>
            <person name="Dawe R.K."/>
            <person name="Jiang J."/>
            <person name="Jiang N."/>
            <person name="Presting G.G."/>
            <person name="Wessler S.R."/>
            <person name="Aluru S."/>
            <person name="Martienssen R.A."/>
            <person name="Clifton S.W."/>
            <person name="McCombie W.R."/>
            <person name="Wing R.A."/>
            <person name="Wilson R.K."/>
        </authorList>
    </citation>
    <scope>NUCLEOTIDE SEQUENCE [LARGE SCALE GENOMIC DNA]</scope>
    <source>
        <strain evidence="6">cv. B73</strain>
    </source>
</reference>
<dbReference type="GO" id="GO:0005634">
    <property type="term" value="C:nucleus"/>
    <property type="evidence" value="ECO:0007669"/>
    <property type="project" value="UniProtKB-SubCell"/>
</dbReference>
<keyword evidence="4" id="KW-0539">Nucleus</keyword>
<dbReference type="EnsemblPlants" id="Zm00001eb203440_T001">
    <property type="protein sequence ID" value="Zm00001eb203440_P001"/>
    <property type="gene ID" value="Zm00001eb203440"/>
</dbReference>
<evidence type="ECO:0000256" key="1">
    <source>
        <dbReference type="ARBA" id="ARBA00004123"/>
    </source>
</evidence>
<reference evidence="5" key="3">
    <citation type="submission" date="2021-05" db="UniProtKB">
        <authorList>
            <consortium name="EnsemblPlants"/>
        </authorList>
    </citation>
    <scope>IDENTIFICATION</scope>
    <source>
        <strain evidence="5">cv. B73</strain>
    </source>
</reference>
<dbReference type="Gramene" id="Zm00001eb203440_T001">
    <property type="protein sequence ID" value="Zm00001eb203440_P001"/>
    <property type="gene ID" value="Zm00001eb203440"/>
</dbReference>
<comment type="subcellular location">
    <subcellularLocation>
        <location evidence="1">Nucleus</location>
    </subcellularLocation>
</comment>
<dbReference type="InterPro" id="IPR039776">
    <property type="entry name" value="Pds5"/>
</dbReference>
<dbReference type="PANTHER" id="PTHR12663">
    <property type="entry name" value="ANDROGEN INDUCED INHIBITOR OF PROLIFERATION AS3 / PDS5-RELATED"/>
    <property type="match status" value="1"/>
</dbReference>
<keyword evidence="3" id="KW-0234">DNA repair</keyword>
<evidence type="ECO:0000313" key="5">
    <source>
        <dbReference type="EnsemblPlants" id="Zm00001eb203440_P001"/>
    </source>
</evidence>
<dbReference type="InParanoid" id="A0A804P283"/>
<keyword evidence="6" id="KW-1185">Reference proteome</keyword>
<evidence type="ECO:0000256" key="2">
    <source>
        <dbReference type="ARBA" id="ARBA00022763"/>
    </source>
</evidence>
<accession>A0A804P283</accession>
<name>A0A804P283_MAIZE</name>
<dbReference type="Proteomes" id="UP000007305">
    <property type="component" value="Chromosome 4"/>
</dbReference>
<dbReference type="PANTHER" id="PTHR12663:SF44">
    <property type="entry name" value="OS02G0612800 PROTEIN"/>
    <property type="match status" value="1"/>
</dbReference>
<dbReference type="GO" id="GO:0006281">
    <property type="term" value="P:DNA repair"/>
    <property type="evidence" value="ECO:0007669"/>
    <property type="project" value="UniProtKB-KW"/>
</dbReference>
<dbReference type="AlphaFoldDB" id="A0A804P283"/>
<reference evidence="5" key="2">
    <citation type="submission" date="2019-07" db="EMBL/GenBank/DDBJ databases">
        <authorList>
            <person name="Seetharam A."/>
            <person name="Woodhouse M."/>
            <person name="Cannon E."/>
        </authorList>
    </citation>
    <scope>NUCLEOTIDE SEQUENCE [LARGE SCALE GENOMIC DNA]</scope>
    <source>
        <strain evidence="5">cv. B73</strain>
    </source>
</reference>
<proteinExistence type="predicted"/>
<organism evidence="5 6">
    <name type="scientific">Zea mays</name>
    <name type="common">Maize</name>
    <dbReference type="NCBI Taxonomy" id="4577"/>
    <lineage>
        <taxon>Eukaryota</taxon>
        <taxon>Viridiplantae</taxon>
        <taxon>Streptophyta</taxon>
        <taxon>Embryophyta</taxon>
        <taxon>Tracheophyta</taxon>
        <taxon>Spermatophyta</taxon>
        <taxon>Magnoliopsida</taxon>
        <taxon>Liliopsida</taxon>
        <taxon>Poales</taxon>
        <taxon>Poaceae</taxon>
        <taxon>PACMAD clade</taxon>
        <taxon>Panicoideae</taxon>
        <taxon>Andropogonodae</taxon>
        <taxon>Andropogoneae</taxon>
        <taxon>Tripsacinae</taxon>
        <taxon>Zea</taxon>
    </lineage>
</organism>